<sequence>MDLPPSYDDIYDTGNPPTYPPISTQPGQLGTTTSSSLQSSSNNSGFPENESRTSESLPVESLANLSIAASDEGNITTPLKVPIGVHCTPKSLVAIQEVKGHLSLLHAFAELRSQVDTYSAEYAVPLMPEDKDRRWAWFVGHAVQR</sequence>
<feature type="compositionally biased region" description="Low complexity" evidence="1">
    <location>
        <begin position="24"/>
        <end position="45"/>
    </location>
</feature>
<name>A0A9P7K5S9_9AGAR</name>
<dbReference type="EMBL" id="JABCKI010005973">
    <property type="protein sequence ID" value="KAG5636121.1"/>
    <property type="molecule type" value="Genomic_DNA"/>
</dbReference>
<evidence type="ECO:0000313" key="2">
    <source>
        <dbReference type="EMBL" id="KAG5636121.1"/>
    </source>
</evidence>
<comment type="caution">
    <text evidence="2">The sequence shown here is derived from an EMBL/GenBank/DDBJ whole genome shotgun (WGS) entry which is preliminary data.</text>
</comment>
<organism evidence="2 3">
    <name type="scientific">Sphagnurus paluster</name>
    <dbReference type="NCBI Taxonomy" id="117069"/>
    <lineage>
        <taxon>Eukaryota</taxon>
        <taxon>Fungi</taxon>
        <taxon>Dikarya</taxon>
        <taxon>Basidiomycota</taxon>
        <taxon>Agaricomycotina</taxon>
        <taxon>Agaricomycetes</taxon>
        <taxon>Agaricomycetidae</taxon>
        <taxon>Agaricales</taxon>
        <taxon>Tricholomatineae</taxon>
        <taxon>Lyophyllaceae</taxon>
        <taxon>Sphagnurus</taxon>
    </lineage>
</organism>
<feature type="region of interest" description="Disordered" evidence="1">
    <location>
        <begin position="1"/>
        <end position="58"/>
    </location>
</feature>
<evidence type="ECO:0000256" key="1">
    <source>
        <dbReference type="SAM" id="MobiDB-lite"/>
    </source>
</evidence>
<keyword evidence="3" id="KW-1185">Reference proteome</keyword>
<dbReference type="AlphaFoldDB" id="A0A9P7K5S9"/>
<evidence type="ECO:0000313" key="3">
    <source>
        <dbReference type="Proteomes" id="UP000717328"/>
    </source>
</evidence>
<gene>
    <name evidence="2" type="ORF">H0H81_009053</name>
</gene>
<accession>A0A9P7K5S9</accession>
<dbReference type="Proteomes" id="UP000717328">
    <property type="component" value="Unassembled WGS sequence"/>
</dbReference>
<protein>
    <submittedName>
        <fullName evidence="2">Uncharacterized protein</fullName>
    </submittedName>
</protein>
<proteinExistence type="predicted"/>
<reference evidence="2" key="2">
    <citation type="submission" date="2021-10" db="EMBL/GenBank/DDBJ databases">
        <title>Phylogenomics reveals ancestral predisposition of the termite-cultivated fungus Termitomyces towards a domesticated lifestyle.</title>
        <authorList>
            <person name="Auxier B."/>
            <person name="Grum-Grzhimaylo A."/>
            <person name="Cardenas M.E."/>
            <person name="Lodge J.D."/>
            <person name="Laessoe T."/>
            <person name="Pedersen O."/>
            <person name="Smith M.E."/>
            <person name="Kuyper T.W."/>
            <person name="Franco-Molano E.A."/>
            <person name="Baroni T.J."/>
            <person name="Aanen D.K."/>
        </authorList>
    </citation>
    <scope>NUCLEOTIDE SEQUENCE</scope>
    <source>
        <strain evidence="2">D49</strain>
    </source>
</reference>
<dbReference type="OrthoDB" id="2684236at2759"/>
<reference evidence="2" key="1">
    <citation type="submission" date="2021-02" db="EMBL/GenBank/DDBJ databases">
        <authorList>
            <person name="Nieuwenhuis M."/>
            <person name="Van De Peppel L.J.J."/>
        </authorList>
    </citation>
    <scope>NUCLEOTIDE SEQUENCE</scope>
    <source>
        <strain evidence="2">D49</strain>
    </source>
</reference>